<accession>A0A812TX45</accession>
<dbReference type="AlphaFoldDB" id="A0A812TX45"/>
<gene>
    <name evidence="3" type="primary">Zdhhc14</name>
    <name evidence="3" type="ORF">SNAT2548_LOCUS30359</name>
</gene>
<sequence>MAEQGEIELRPQGALSLANEQGSRNVRLADDWRHDRCVYEAWHDLNLGGHNRFFCGGRCMAGPNIDHHFQLCTFCALLVPSLFYGLFCARYLWEKVSPWMPVLTGILLISTIFLWLLTACTDPGLWVEGAAIWRGYGPSVLALINSRKYQDFGMDAPWTTFMNMTLASSLGLSSSSQSQTAQTENEKDVRRTPLSSKAKPFRSKTAGYCAAIKSGFADSTKYPYSPELQDYVYLNMGNMTPSVVSGEESAGYGTGTGAGHQSVDSSCEEAVAPRRATVDKRTLRLPSRTPSPERNFQWPALPRQPASTLPEERGTSSTSPLFNRTWGQSPLNTIDDSDSVRRDSFEERRSLPGQLPLLVKRTFIHYDDDELEPARTDLNGSAGQARRRSESAPARLLSRQAGRVLEEHANGTCKPCGYFFAKADGCRWHNTCTFCHICPPGELKRRKKQKRAMLKARNAAQALQSALFARGSLHGTTRLRGAPKSLKTLNIRVCIESPGRNVLLSIAV</sequence>
<reference evidence="3" key="1">
    <citation type="submission" date="2021-02" db="EMBL/GenBank/DDBJ databases">
        <authorList>
            <person name="Dougan E. K."/>
            <person name="Rhodes N."/>
            <person name="Thang M."/>
            <person name="Chan C."/>
        </authorList>
    </citation>
    <scope>NUCLEOTIDE SEQUENCE</scope>
</reference>
<feature type="region of interest" description="Disordered" evidence="1">
    <location>
        <begin position="246"/>
        <end position="340"/>
    </location>
</feature>
<comment type="caution">
    <text evidence="3">The sequence shown here is derived from an EMBL/GenBank/DDBJ whole genome shotgun (WGS) entry which is preliminary data.</text>
</comment>
<organism evidence="3 4">
    <name type="scientific">Symbiodinium natans</name>
    <dbReference type="NCBI Taxonomy" id="878477"/>
    <lineage>
        <taxon>Eukaryota</taxon>
        <taxon>Sar</taxon>
        <taxon>Alveolata</taxon>
        <taxon>Dinophyceae</taxon>
        <taxon>Suessiales</taxon>
        <taxon>Symbiodiniaceae</taxon>
        <taxon>Symbiodinium</taxon>
    </lineage>
</organism>
<feature type="compositionally biased region" description="Polar residues" evidence="1">
    <location>
        <begin position="315"/>
        <end position="334"/>
    </location>
</feature>
<dbReference type="EMBL" id="CAJNDS010002603">
    <property type="protein sequence ID" value="CAE7541362.1"/>
    <property type="molecule type" value="Genomic_DNA"/>
</dbReference>
<keyword evidence="2" id="KW-0472">Membrane</keyword>
<proteinExistence type="predicted"/>
<feature type="transmembrane region" description="Helical" evidence="2">
    <location>
        <begin position="99"/>
        <end position="117"/>
    </location>
</feature>
<feature type="region of interest" description="Disordered" evidence="1">
    <location>
        <begin position="177"/>
        <end position="199"/>
    </location>
</feature>
<dbReference type="OrthoDB" id="440281at2759"/>
<name>A0A812TX45_9DINO</name>
<keyword evidence="2" id="KW-0812">Transmembrane</keyword>
<protein>
    <submittedName>
        <fullName evidence="3">Zdhhc14 protein</fullName>
    </submittedName>
</protein>
<evidence type="ECO:0000256" key="1">
    <source>
        <dbReference type="SAM" id="MobiDB-lite"/>
    </source>
</evidence>
<evidence type="ECO:0000313" key="3">
    <source>
        <dbReference type="EMBL" id="CAE7541362.1"/>
    </source>
</evidence>
<evidence type="ECO:0000313" key="4">
    <source>
        <dbReference type="Proteomes" id="UP000604046"/>
    </source>
</evidence>
<keyword evidence="2" id="KW-1133">Transmembrane helix</keyword>
<feature type="region of interest" description="Disordered" evidence="1">
    <location>
        <begin position="373"/>
        <end position="395"/>
    </location>
</feature>
<keyword evidence="4" id="KW-1185">Reference proteome</keyword>
<dbReference type="Proteomes" id="UP000604046">
    <property type="component" value="Unassembled WGS sequence"/>
</dbReference>
<evidence type="ECO:0000256" key="2">
    <source>
        <dbReference type="SAM" id="Phobius"/>
    </source>
</evidence>
<feature type="transmembrane region" description="Helical" evidence="2">
    <location>
        <begin position="68"/>
        <end position="87"/>
    </location>
</feature>